<keyword evidence="4" id="KW-0677">Repeat</keyword>
<dbReference type="PANTHER" id="PTHR43790:SF3">
    <property type="entry name" value="D-ALLOSE IMPORT ATP-BINDING PROTEIN ALSA-RELATED"/>
    <property type="match status" value="1"/>
</dbReference>
<evidence type="ECO:0000256" key="8">
    <source>
        <dbReference type="ARBA" id="ARBA00023136"/>
    </source>
</evidence>
<comment type="caution">
    <text evidence="10">The sequence shown here is derived from an EMBL/GenBank/DDBJ whole genome shotgun (WGS) entry which is preliminary data.</text>
</comment>
<dbReference type="Proteomes" id="UP000483004">
    <property type="component" value="Unassembled WGS sequence"/>
</dbReference>
<dbReference type="InterPro" id="IPR027417">
    <property type="entry name" value="P-loop_NTPase"/>
</dbReference>
<name>A0A6L3WBG6_9ACTN</name>
<dbReference type="RefSeq" id="WP_151537789.1">
    <property type="nucleotide sequence ID" value="NZ_WBMR01000001.1"/>
</dbReference>
<evidence type="ECO:0000256" key="5">
    <source>
        <dbReference type="ARBA" id="ARBA00022741"/>
    </source>
</evidence>
<dbReference type="Gene3D" id="3.40.50.300">
    <property type="entry name" value="P-loop containing nucleotide triphosphate hydrolases"/>
    <property type="match status" value="2"/>
</dbReference>
<evidence type="ECO:0000256" key="4">
    <source>
        <dbReference type="ARBA" id="ARBA00022737"/>
    </source>
</evidence>
<evidence type="ECO:0000256" key="6">
    <source>
        <dbReference type="ARBA" id="ARBA00022840"/>
    </source>
</evidence>
<dbReference type="OrthoDB" id="9809450at2"/>
<keyword evidence="2" id="KW-1003">Cell membrane</keyword>
<keyword evidence="5" id="KW-0547">Nucleotide-binding</keyword>
<evidence type="ECO:0000256" key="1">
    <source>
        <dbReference type="ARBA" id="ARBA00022448"/>
    </source>
</evidence>
<keyword evidence="3" id="KW-0762">Sugar transport</keyword>
<proteinExistence type="predicted"/>
<dbReference type="SUPFAM" id="SSF52540">
    <property type="entry name" value="P-loop containing nucleoside triphosphate hydrolases"/>
    <property type="match status" value="2"/>
</dbReference>
<dbReference type="PANTHER" id="PTHR43790">
    <property type="entry name" value="CARBOHYDRATE TRANSPORT ATP-BINDING PROTEIN MG119-RELATED"/>
    <property type="match status" value="1"/>
</dbReference>
<dbReference type="EMBL" id="WBMR01000001">
    <property type="protein sequence ID" value="KAB2390365.1"/>
    <property type="molecule type" value="Genomic_DNA"/>
</dbReference>
<dbReference type="InterPro" id="IPR050107">
    <property type="entry name" value="ABC_carbohydrate_import_ATPase"/>
</dbReference>
<keyword evidence="11" id="KW-1185">Reference proteome</keyword>
<dbReference type="AlphaFoldDB" id="A0A6L3WBG6"/>
<keyword evidence="7" id="KW-1278">Translocase</keyword>
<evidence type="ECO:0000259" key="9">
    <source>
        <dbReference type="PROSITE" id="PS50893"/>
    </source>
</evidence>
<dbReference type="Pfam" id="PF00005">
    <property type="entry name" value="ABC_tran"/>
    <property type="match status" value="2"/>
</dbReference>
<protein>
    <submittedName>
        <fullName evidence="10">Sugar ABC transporter ATP-binding protein</fullName>
    </submittedName>
</protein>
<feature type="domain" description="ABC transporter" evidence="9">
    <location>
        <begin position="22"/>
        <end position="255"/>
    </location>
</feature>
<dbReference type="SMART" id="SM00382">
    <property type="entry name" value="AAA"/>
    <property type="match status" value="2"/>
</dbReference>
<feature type="domain" description="ABC transporter" evidence="9">
    <location>
        <begin position="265"/>
        <end position="506"/>
    </location>
</feature>
<evidence type="ECO:0000313" key="10">
    <source>
        <dbReference type="EMBL" id="KAB2390365.1"/>
    </source>
</evidence>
<dbReference type="CDD" id="cd03215">
    <property type="entry name" value="ABC_Carb_Monos_II"/>
    <property type="match status" value="1"/>
</dbReference>
<dbReference type="CDD" id="cd03216">
    <property type="entry name" value="ABC_Carb_Monos_I"/>
    <property type="match status" value="1"/>
</dbReference>
<gene>
    <name evidence="10" type="ORF">F9B16_00590</name>
</gene>
<keyword evidence="8" id="KW-0472">Membrane</keyword>
<evidence type="ECO:0000256" key="2">
    <source>
        <dbReference type="ARBA" id="ARBA00022475"/>
    </source>
</evidence>
<dbReference type="InterPro" id="IPR003593">
    <property type="entry name" value="AAA+_ATPase"/>
</dbReference>
<accession>A0A6L3WBG6</accession>
<evidence type="ECO:0000256" key="7">
    <source>
        <dbReference type="ARBA" id="ARBA00022967"/>
    </source>
</evidence>
<keyword evidence="6 10" id="KW-0067">ATP-binding</keyword>
<evidence type="ECO:0000313" key="11">
    <source>
        <dbReference type="Proteomes" id="UP000483004"/>
    </source>
</evidence>
<dbReference type="GO" id="GO:0016887">
    <property type="term" value="F:ATP hydrolysis activity"/>
    <property type="evidence" value="ECO:0007669"/>
    <property type="project" value="InterPro"/>
</dbReference>
<sequence length="512" mass="53660">MADANTAPPLNTASPLNTVPLLKVSGVGKRFGSVAALRRADLVVNRGEVVCLAGENGSGKSTLARIVAGAMAPDEGVVELDGRQVTFGGPKDALDAGLCLVSQEPTLVPGLSVAENVLLPRLNRAARTVRRTALAARAAPYLERAGLDVDPLRPAGTLPPGERELVEVAKALAAEPRLLILDEVTTRLPDPERLFAVVDGLAAEGCGVIMITHRLREIRRACDRATVLRDGSTVAGLGRDELTDERLSSAMVGRDLGEYFHKRPVTPGAVRLSVEGLVTDRSPHPISFDVRAGEIIGVAGLVGAGRSELLETIAGARRPRGGTVVVDGSPVERATPRTARRAGVALVPEDRFEQALAADHTIRDNLAVPWLRALRRTDRARDRERANRAVAEYRVRCPGVDVPVGTLSGGNAQKLVLARALGHAPKVLLLDEPTRGVDIGARADIYELVGGLAEAGAAVVLASSDLLELLGLADRIIVLAEGRPAGALGRDEASEEAIALLALGGGDRDDAA</sequence>
<dbReference type="InterPro" id="IPR017871">
    <property type="entry name" value="ABC_transporter-like_CS"/>
</dbReference>
<dbReference type="InterPro" id="IPR003439">
    <property type="entry name" value="ABC_transporter-like_ATP-bd"/>
</dbReference>
<dbReference type="PROSITE" id="PS00211">
    <property type="entry name" value="ABC_TRANSPORTER_1"/>
    <property type="match status" value="1"/>
</dbReference>
<organism evidence="10 11">
    <name type="scientific">Actinomadura montaniterrae</name>
    <dbReference type="NCBI Taxonomy" id="1803903"/>
    <lineage>
        <taxon>Bacteria</taxon>
        <taxon>Bacillati</taxon>
        <taxon>Actinomycetota</taxon>
        <taxon>Actinomycetes</taxon>
        <taxon>Streptosporangiales</taxon>
        <taxon>Thermomonosporaceae</taxon>
        <taxon>Actinomadura</taxon>
    </lineage>
</organism>
<keyword evidence="1" id="KW-0813">Transport</keyword>
<evidence type="ECO:0000256" key="3">
    <source>
        <dbReference type="ARBA" id="ARBA00022597"/>
    </source>
</evidence>
<dbReference type="GO" id="GO:0005524">
    <property type="term" value="F:ATP binding"/>
    <property type="evidence" value="ECO:0007669"/>
    <property type="project" value="UniProtKB-KW"/>
</dbReference>
<reference evidence="10 11" key="1">
    <citation type="submission" date="2019-09" db="EMBL/GenBank/DDBJ databases">
        <title>Actinomadura physcomitrii sp. nov., a novel actinomycete isolated from moss [Physcomitrium sphaericum (Ludw) Fuernr].</title>
        <authorList>
            <person name="Liu C."/>
            <person name="Zhuang X."/>
        </authorList>
    </citation>
    <scope>NUCLEOTIDE SEQUENCE [LARGE SCALE GENOMIC DNA]</scope>
    <source>
        <strain evidence="10 11">CYP1-1B</strain>
    </source>
</reference>
<dbReference type="PROSITE" id="PS50893">
    <property type="entry name" value="ABC_TRANSPORTER_2"/>
    <property type="match status" value="2"/>
</dbReference>